<dbReference type="RefSeq" id="WP_317698195.1">
    <property type="nucleotide sequence ID" value="NZ_AP026801.1"/>
</dbReference>
<sequence length="128" mass="14844">MKNFTKDFPFIFNVVYIFAVFVEVLILLFGNRSQLNYAHFIESYKEVGNTVFFLPWLGLIVNIVSYLFNLDDGWVLGGCLAGIAGFLVLAILPEFFYVGLVFLWIGIFLFYRSLTKRRQKIVNHANTR</sequence>
<dbReference type="EMBL" id="AP026801">
    <property type="protein sequence ID" value="BDR56287.1"/>
    <property type="molecule type" value="Genomic_DNA"/>
</dbReference>
<dbReference type="AlphaFoldDB" id="A0AAU9CQS3"/>
<organism evidence="2 3">
    <name type="scientific">Xylocopilactobacillus apis</name>
    <dbReference type="NCBI Taxonomy" id="2932183"/>
    <lineage>
        <taxon>Bacteria</taxon>
        <taxon>Bacillati</taxon>
        <taxon>Bacillota</taxon>
        <taxon>Bacilli</taxon>
        <taxon>Lactobacillales</taxon>
        <taxon>Lactobacillaceae</taxon>
        <taxon>Xylocopilactobacillus</taxon>
    </lineage>
</organism>
<reference evidence="2 3" key="1">
    <citation type="journal article" date="2023" name="Microbiol. Spectr.">
        <title>Symbiosis of Carpenter Bees with Uncharacterized Lactic Acid Bacteria Showing NAD Auxotrophy.</title>
        <authorList>
            <person name="Kawasaki S."/>
            <person name="Ozawa K."/>
            <person name="Mori T."/>
            <person name="Yamamoto A."/>
            <person name="Ito M."/>
            <person name="Ohkuma M."/>
            <person name="Sakamoto M."/>
            <person name="Matsutani M."/>
        </authorList>
    </citation>
    <scope>NUCLEOTIDE SEQUENCE [LARGE SCALE GENOMIC DNA]</scope>
    <source>
        <strain evidence="2 3">KimC2</strain>
    </source>
</reference>
<keyword evidence="1" id="KW-1133">Transmembrane helix</keyword>
<evidence type="ECO:0000313" key="3">
    <source>
        <dbReference type="Proteomes" id="UP001321804"/>
    </source>
</evidence>
<keyword evidence="1" id="KW-0472">Membrane</keyword>
<dbReference type="Proteomes" id="UP001321804">
    <property type="component" value="Chromosome"/>
</dbReference>
<protein>
    <submittedName>
        <fullName evidence="2">Uncharacterized protein</fullName>
    </submittedName>
</protein>
<keyword evidence="3" id="KW-1185">Reference proteome</keyword>
<evidence type="ECO:0000256" key="1">
    <source>
        <dbReference type="SAM" id="Phobius"/>
    </source>
</evidence>
<evidence type="ECO:0000313" key="2">
    <source>
        <dbReference type="EMBL" id="BDR56287.1"/>
    </source>
</evidence>
<feature type="transmembrane region" description="Helical" evidence="1">
    <location>
        <begin position="51"/>
        <end position="68"/>
    </location>
</feature>
<name>A0AAU9CQS3_9LACO</name>
<feature type="transmembrane region" description="Helical" evidence="1">
    <location>
        <begin position="12"/>
        <end position="30"/>
    </location>
</feature>
<dbReference type="KEGG" id="xak:KIMC2_08490"/>
<keyword evidence="1" id="KW-0812">Transmembrane</keyword>
<proteinExistence type="predicted"/>
<accession>A0AAU9CQS3</accession>
<gene>
    <name evidence="2" type="ORF">KIMC2_08490</name>
</gene>
<feature type="transmembrane region" description="Helical" evidence="1">
    <location>
        <begin position="80"/>
        <end position="111"/>
    </location>
</feature>